<dbReference type="Pfam" id="PF04286">
    <property type="entry name" value="DUF445"/>
    <property type="match status" value="1"/>
</dbReference>
<evidence type="ECO:0000313" key="2">
    <source>
        <dbReference type="EMBL" id="MFL0252343.1"/>
    </source>
</evidence>
<evidence type="ECO:0000256" key="1">
    <source>
        <dbReference type="SAM" id="Phobius"/>
    </source>
</evidence>
<evidence type="ECO:0000313" key="3">
    <source>
        <dbReference type="Proteomes" id="UP001623592"/>
    </source>
</evidence>
<organism evidence="2 3">
    <name type="scientific">Clostridium neuense</name>
    <dbReference type="NCBI Taxonomy" id="1728934"/>
    <lineage>
        <taxon>Bacteria</taxon>
        <taxon>Bacillati</taxon>
        <taxon>Bacillota</taxon>
        <taxon>Clostridia</taxon>
        <taxon>Eubacteriales</taxon>
        <taxon>Clostridiaceae</taxon>
        <taxon>Clostridium</taxon>
    </lineage>
</organism>
<dbReference type="InterPro" id="IPR007383">
    <property type="entry name" value="DUF445"/>
</dbReference>
<keyword evidence="3" id="KW-1185">Reference proteome</keyword>
<dbReference type="Proteomes" id="UP001623592">
    <property type="component" value="Unassembled WGS sequence"/>
</dbReference>
<feature type="transmembrane region" description="Helical" evidence="1">
    <location>
        <begin position="378"/>
        <end position="396"/>
    </location>
</feature>
<proteinExistence type="predicted"/>
<comment type="caution">
    <text evidence="2">The sequence shown here is derived from an EMBL/GenBank/DDBJ whole genome shotgun (WGS) entry which is preliminary data.</text>
</comment>
<feature type="transmembrane region" description="Helical" evidence="1">
    <location>
        <begin position="7"/>
        <end position="26"/>
    </location>
</feature>
<accession>A0ABW8TJB3</accession>
<feature type="transmembrane region" description="Helical" evidence="1">
    <location>
        <begin position="32"/>
        <end position="58"/>
    </location>
</feature>
<name>A0ABW8TJB3_9CLOT</name>
<keyword evidence="1" id="KW-1133">Transmembrane helix</keyword>
<reference evidence="2 3" key="1">
    <citation type="submission" date="2024-11" db="EMBL/GenBank/DDBJ databases">
        <authorList>
            <person name="Heng Y.C."/>
            <person name="Lim A.C.H."/>
            <person name="Lee J.K.Y."/>
            <person name="Kittelmann S."/>
        </authorList>
    </citation>
    <scope>NUCLEOTIDE SEQUENCE [LARGE SCALE GENOMIC DNA]</scope>
    <source>
        <strain evidence="2 3">WILCCON 0114</strain>
    </source>
</reference>
<dbReference type="RefSeq" id="WP_406789001.1">
    <property type="nucleotide sequence ID" value="NZ_JBJIAA010000016.1"/>
</dbReference>
<sequence>MKSSNRYKATVILIIFGVGYFISGAFKDNFFGGLISSMCSAALIGGLADWFGVTAIFGKPLGINWPKKVFRTDILRNSKEKFILTIRDMVVNDLLNKDKINKKIEQYDFYNEIWKIPVIQDKEKLSYIADEIAEKVDVNKIVVEAAKGYYDDTKLINYTYTLLKHMIKSPYYSKTIDYVCDEISMAAQSDIFAGFTGEMLNEVVKKYKIEKGEESFSDKFLYNFVLNPQILSDSIEKKILKYMNKIKEDGSEEREKLDKFILEFIESIKVDEKVKMKIVYLKELLINNLGSLKIDFKGDELYSKLKETSINKIEELKENDSVRQEFNTFIRNFVINIVDKRHSEIGKVVEESLNKFDSDEIINLAYDKFGDDLQIIRINGSLVGGLVGIVIFLISYL</sequence>
<gene>
    <name evidence="2" type="ORF">ACJDT4_18175</name>
</gene>
<keyword evidence="1" id="KW-0472">Membrane</keyword>
<dbReference type="PANTHER" id="PTHR38442:SF1">
    <property type="entry name" value="INNER MEMBRANE PROTEIN"/>
    <property type="match status" value="1"/>
</dbReference>
<keyword evidence="1" id="KW-0812">Transmembrane</keyword>
<dbReference type="EMBL" id="JBJIAA010000016">
    <property type="protein sequence ID" value="MFL0252343.1"/>
    <property type="molecule type" value="Genomic_DNA"/>
</dbReference>
<dbReference type="PANTHER" id="PTHR38442">
    <property type="entry name" value="INNER MEMBRANE PROTEIN-RELATED"/>
    <property type="match status" value="1"/>
</dbReference>
<protein>
    <submittedName>
        <fullName evidence="2">DUF445 family protein</fullName>
    </submittedName>
</protein>